<name>A0A1G2DA74_9BACT</name>
<feature type="transmembrane region" description="Helical" evidence="1">
    <location>
        <begin position="83"/>
        <end position="104"/>
    </location>
</feature>
<evidence type="ECO:0000256" key="1">
    <source>
        <dbReference type="SAM" id="Phobius"/>
    </source>
</evidence>
<feature type="transmembrane region" description="Helical" evidence="1">
    <location>
        <begin position="111"/>
        <end position="130"/>
    </location>
</feature>
<feature type="transmembrane region" description="Helical" evidence="1">
    <location>
        <begin position="50"/>
        <end position="71"/>
    </location>
</feature>
<accession>A0A1G2DA74</accession>
<evidence type="ECO:0000313" key="3">
    <source>
        <dbReference type="Proteomes" id="UP000177996"/>
    </source>
</evidence>
<keyword evidence="1" id="KW-0812">Transmembrane</keyword>
<organism evidence="2 3">
    <name type="scientific">Candidatus Lloydbacteria bacterium RIFCSPHIGHO2_02_FULL_50_13</name>
    <dbReference type="NCBI Taxonomy" id="1798661"/>
    <lineage>
        <taxon>Bacteria</taxon>
        <taxon>Candidatus Lloydiibacteriota</taxon>
    </lineage>
</organism>
<feature type="transmembrane region" description="Helical" evidence="1">
    <location>
        <begin position="6"/>
        <end position="25"/>
    </location>
</feature>
<dbReference type="AlphaFoldDB" id="A0A1G2DA74"/>
<dbReference type="EMBL" id="MHLL01000017">
    <property type="protein sequence ID" value="OGZ09658.1"/>
    <property type="molecule type" value="Genomic_DNA"/>
</dbReference>
<reference evidence="2 3" key="1">
    <citation type="journal article" date="2016" name="Nat. Commun.">
        <title>Thousands of microbial genomes shed light on interconnected biogeochemical processes in an aquifer system.</title>
        <authorList>
            <person name="Anantharaman K."/>
            <person name="Brown C.T."/>
            <person name="Hug L.A."/>
            <person name="Sharon I."/>
            <person name="Castelle C.J."/>
            <person name="Probst A.J."/>
            <person name="Thomas B.C."/>
            <person name="Singh A."/>
            <person name="Wilkins M.J."/>
            <person name="Karaoz U."/>
            <person name="Brodie E.L."/>
            <person name="Williams K.H."/>
            <person name="Hubbard S.S."/>
            <person name="Banfield J.F."/>
        </authorList>
    </citation>
    <scope>NUCLEOTIDE SEQUENCE [LARGE SCALE GENOMIC DNA]</scope>
</reference>
<keyword evidence="1" id="KW-1133">Transmembrane helix</keyword>
<proteinExistence type="predicted"/>
<evidence type="ECO:0000313" key="2">
    <source>
        <dbReference type="EMBL" id="OGZ09658.1"/>
    </source>
</evidence>
<protein>
    <submittedName>
        <fullName evidence="2">Uncharacterized protein</fullName>
    </submittedName>
</protein>
<gene>
    <name evidence="2" type="ORF">A3D65_03075</name>
</gene>
<sequence>MLLWQFLPIALVAGSFGVVIVLRLLDSNLFCRETLAIGGRPLLFDKYQRTIVWTVRILTICGFASFFYNYAMVVSVFTDSGPWPVAIVAALIACFAGFLVLSVICALAIGVVLVTLTVTCFIVLSIFMFVSDSRIVKSFVWYKWERDRDNS</sequence>
<comment type="caution">
    <text evidence="2">The sequence shown here is derived from an EMBL/GenBank/DDBJ whole genome shotgun (WGS) entry which is preliminary data.</text>
</comment>
<keyword evidence="1" id="KW-0472">Membrane</keyword>
<dbReference type="Proteomes" id="UP000177996">
    <property type="component" value="Unassembled WGS sequence"/>
</dbReference>